<dbReference type="GO" id="GO:0033583">
    <property type="term" value="C:rhabdomere membrane"/>
    <property type="evidence" value="ECO:0007669"/>
    <property type="project" value="UniProtKB-SubCell"/>
</dbReference>
<feature type="region of interest" description="Disordered" evidence="16">
    <location>
        <begin position="987"/>
        <end position="1040"/>
    </location>
</feature>
<evidence type="ECO:0000256" key="16">
    <source>
        <dbReference type="SAM" id="MobiDB-lite"/>
    </source>
</evidence>
<keyword evidence="20" id="KW-1185">Reference proteome</keyword>
<dbReference type="Pfam" id="PF00023">
    <property type="entry name" value="Ank"/>
    <property type="match status" value="1"/>
</dbReference>
<evidence type="ECO:0000256" key="2">
    <source>
        <dbReference type="ARBA" id="ARBA00022475"/>
    </source>
</evidence>
<evidence type="ECO:0000259" key="18">
    <source>
        <dbReference type="SMART" id="SM01420"/>
    </source>
</evidence>
<evidence type="ECO:0000256" key="13">
    <source>
        <dbReference type="ARBA" id="ARBA00043946"/>
    </source>
</evidence>
<dbReference type="Proteomes" id="UP000466442">
    <property type="component" value="Unassembled WGS sequence"/>
</dbReference>
<feature type="region of interest" description="Disordered" evidence="16">
    <location>
        <begin position="946"/>
        <end position="973"/>
    </location>
</feature>
<dbReference type="GO" id="GO:0050877">
    <property type="term" value="P:nervous system process"/>
    <property type="evidence" value="ECO:0007669"/>
    <property type="project" value="UniProtKB-ARBA"/>
</dbReference>
<feature type="transmembrane region" description="Helical" evidence="17">
    <location>
        <begin position="574"/>
        <end position="596"/>
    </location>
</feature>
<comment type="similarity">
    <text evidence="14">Belongs to the transient receptor (TC 1.A.4) family. STrpC subfamily.</text>
</comment>
<evidence type="ECO:0000313" key="20">
    <source>
        <dbReference type="Proteomes" id="UP000466442"/>
    </source>
</evidence>
<dbReference type="GO" id="GO:0030425">
    <property type="term" value="C:dendrite"/>
    <property type="evidence" value="ECO:0007669"/>
    <property type="project" value="UniProtKB-ARBA"/>
</dbReference>
<keyword evidence="7 17" id="KW-1133">Transmembrane helix</keyword>
<evidence type="ECO:0000313" key="19">
    <source>
        <dbReference type="EMBL" id="KAF6200236.1"/>
    </source>
</evidence>
<keyword evidence="11" id="KW-0966">Cell projection</keyword>
<evidence type="ECO:0000256" key="5">
    <source>
        <dbReference type="ARBA" id="ARBA00022692"/>
    </source>
</evidence>
<dbReference type="InterPro" id="IPR013555">
    <property type="entry name" value="TRP_dom"/>
</dbReference>
<feature type="compositionally biased region" description="Polar residues" evidence="16">
    <location>
        <begin position="958"/>
        <end position="973"/>
    </location>
</feature>
<dbReference type="InterPro" id="IPR002110">
    <property type="entry name" value="Ankyrin_rpt"/>
</dbReference>
<evidence type="ECO:0000256" key="17">
    <source>
        <dbReference type="SAM" id="Phobius"/>
    </source>
</evidence>
<comment type="caution">
    <text evidence="19">The sequence shown here is derived from an EMBL/GenBank/DDBJ whole genome shotgun (WGS) entry which is preliminary data.</text>
</comment>
<feature type="region of interest" description="Disordered" evidence="16">
    <location>
        <begin position="1"/>
        <end position="34"/>
    </location>
</feature>
<feature type="transmembrane region" description="Helical" evidence="17">
    <location>
        <begin position="666"/>
        <end position="688"/>
    </location>
</feature>
<evidence type="ECO:0000256" key="15">
    <source>
        <dbReference type="PROSITE-ProRule" id="PRU00023"/>
    </source>
</evidence>
<dbReference type="Pfam" id="PF12796">
    <property type="entry name" value="Ank_2"/>
    <property type="match status" value="1"/>
</dbReference>
<evidence type="ECO:0000256" key="1">
    <source>
        <dbReference type="ARBA" id="ARBA00022448"/>
    </source>
</evidence>
<keyword evidence="5 17" id="KW-0812">Transmembrane</keyword>
<dbReference type="AlphaFoldDB" id="A0A8S9WWR7"/>
<dbReference type="NCBIfam" id="TIGR00870">
    <property type="entry name" value="trp"/>
    <property type="match status" value="1"/>
</dbReference>
<dbReference type="PROSITE" id="PS50088">
    <property type="entry name" value="ANK_REPEAT"/>
    <property type="match status" value="1"/>
</dbReference>
<evidence type="ECO:0000256" key="12">
    <source>
        <dbReference type="ARBA" id="ARBA00023303"/>
    </source>
</evidence>
<evidence type="ECO:0000256" key="4">
    <source>
        <dbReference type="ARBA" id="ARBA00022673"/>
    </source>
</evidence>
<name>A0A8S9WWR7_APOLU</name>
<keyword evidence="3" id="KW-0106">Calcium</keyword>
<keyword evidence="3" id="KW-0109">Calcium transport</keyword>
<keyword evidence="4" id="KW-0107">Calcium channel</keyword>
<keyword evidence="6" id="KW-0677">Repeat</keyword>
<feature type="compositionally biased region" description="Polar residues" evidence="16">
    <location>
        <begin position="1020"/>
        <end position="1040"/>
    </location>
</feature>
<evidence type="ECO:0000256" key="14">
    <source>
        <dbReference type="ARBA" id="ARBA00060916"/>
    </source>
</evidence>
<dbReference type="InterPro" id="IPR036770">
    <property type="entry name" value="Ankyrin_rpt-contain_sf"/>
</dbReference>
<dbReference type="PROSITE" id="PS50297">
    <property type="entry name" value="ANK_REP_REGION"/>
    <property type="match status" value="1"/>
</dbReference>
<evidence type="ECO:0000256" key="9">
    <source>
        <dbReference type="ARBA" id="ARBA00023065"/>
    </source>
</evidence>
<accession>A0A8S9WWR7</accession>
<keyword evidence="1" id="KW-0813">Transport</keyword>
<dbReference type="GO" id="GO:0034703">
    <property type="term" value="C:cation channel complex"/>
    <property type="evidence" value="ECO:0007669"/>
    <property type="project" value="TreeGrafter"/>
</dbReference>
<dbReference type="InterPro" id="IPR002153">
    <property type="entry name" value="TRPC_channel"/>
</dbReference>
<feature type="transmembrane region" description="Helical" evidence="17">
    <location>
        <begin position="481"/>
        <end position="504"/>
    </location>
</feature>
<dbReference type="Pfam" id="PF08344">
    <property type="entry name" value="TRP_2"/>
    <property type="match status" value="1"/>
</dbReference>
<dbReference type="Gene3D" id="1.25.40.20">
    <property type="entry name" value="Ankyrin repeat-containing domain"/>
    <property type="match status" value="1"/>
</dbReference>
<dbReference type="GO" id="GO:0051480">
    <property type="term" value="P:regulation of cytosolic calcium ion concentration"/>
    <property type="evidence" value="ECO:0007669"/>
    <property type="project" value="TreeGrafter"/>
</dbReference>
<dbReference type="GO" id="GO:0015279">
    <property type="term" value="F:store-operated calcium channel activity"/>
    <property type="evidence" value="ECO:0007669"/>
    <property type="project" value="TreeGrafter"/>
</dbReference>
<feature type="transmembrane region" description="Helical" evidence="17">
    <location>
        <begin position="360"/>
        <end position="380"/>
    </location>
</feature>
<comment type="subcellular location">
    <subcellularLocation>
        <location evidence="13">Cell projection</location>
        <location evidence="13">Rhabdomere membrane</location>
        <topology evidence="13">Multi-pass membrane protein</topology>
    </subcellularLocation>
</comment>
<dbReference type="FunFam" id="1.25.40.20:FF:000221">
    <property type="entry name" value="Transient receptor potential-gamma protein"/>
    <property type="match status" value="1"/>
</dbReference>
<dbReference type="OrthoDB" id="2373987at2759"/>
<keyword evidence="2" id="KW-1003">Cell membrane</keyword>
<dbReference type="SMART" id="SM01420">
    <property type="entry name" value="TRP_2"/>
    <property type="match status" value="1"/>
</dbReference>
<feature type="repeat" description="ANK" evidence="15">
    <location>
        <begin position="171"/>
        <end position="203"/>
    </location>
</feature>
<proteinExistence type="inferred from homology"/>
<dbReference type="Pfam" id="PF00520">
    <property type="entry name" value="Ion_trans"/>
    <property type="match status" value="1"/>
</dbReference>
<dbReference type="PRINTS" id="PR01097">
    <property type="entry name" value="TRNSRECEPTRP"/>
</dbReference>
<keyword evidence="8 15" id="KW-0040">ANK repeat</keyword>
<evidence type="ECO:0000256" key="11">
    <source>
        <dbReference type="ARBA" id="ARBA00023273"/>
    </source>
</evidence>
<feature type="domain" description="Transient receptor ion channel" evidence="18">
    <location>
        <begin position="206"/>
        <end position="268"/>
    </location>
</feature>
<dbReference type="SMART" id="SM00248">
    <property type="entry name" value="ANK"/>
    <property type="match status" value="2"/>
</dbReference>
<evidence type="ECO:0000256" key="8">
    <source>
        <dbReference type="ARBA" id="ARBA00023043"/>
    </source>
</evidence>
<evidence type="ECO:0000256" key="7">
    <source>
        <dbReference type="ARBA" id="ARBA00022989"/>
    </source>
</evidence>
<evidence type="ECO:0000256" key="6">
    <source>
        <dbReference type="ARBA" id="ARBA00022737"/>
    </source>
</evidence>
<reference evidence="19" key="1">
    <citation type="journal article" date="2021" name="Mol. Ecol. Resour.">
        <title>Apolygus lucorum genome provides insights into omnivorousness and mesophyll feeding.</title>
        <authorList>
            <person name="Liu Y."/>
            <person name="Liu H."/>
            <person name="Wang H."/>
            <person name="Huang T."/>
            <person name="Liu B."/>
            <person name="Yang B."/>
            <person name="Yin L."/>
            <person name="Li B."/>
            <person name="Zhang Y."/>
            <person name="Zhang S."/>
            <person name="Jiang F."/>
            <person name="Zhang X."/>
            <person name="Ren Y."/>
            <person name="Wang B."/>
            <person name="Wang S."/>
            <person name="Lu Y."/>
            <person name="Wu K."/>
            <person name="Fan W."/>
            <person name="Wang G."/>
        </authorList>
    </citation>
    <scope>NUCLEOTIDE SEQUENCE</scope>
    <source>
        <strain evidence="19">12Hb</strain>
    </source>
</reference>
<dbReference type="GO" id="GO:0070679">
    <property type="term" value="F:inositol 1,4,5 trisphosphate binding"/>
    <property type="evidence" value="ECO:0007669"/>
    <property type="project" value="TreeGrafter"/>
</dbReference>
<gene>
    <name evidence="19" type="ORF">GE061_006539</name>
</gene>
<evidence type="ECO:0000256" key="10">
    <source>
        <dbReference type="ARBA" id="ARBA00023136"/>
    </source>
</evidence>
<dbReference type="InterPro" id="IPR005821">
    <property type="entry name" value="Ion_trans_dom"/>
</dbReference>
<dbReference type="PANTHER" id="PTHR10117">
    <property type="entry name" value="TRANSIENT RECEPTOR POTENTIAL CHANNEL"/>
    <property type="match status" value="1"/>
</dbReference>
<protein>
    <recommendedName>
        <fullName evidence="18">Transient receptor ion channel domain-containing protein</fullName>
    </recommendedName>
</protein>
<keyword evidence="12" id="KW-0407">Ion channel</keyword>
<organism evidence="19 20">
    <name type="scientific">Apolygus lucorum</name>
    <name type="common">Small green plant bug</name>
    <name type="synonym">Lygocoris lucorum</name>
    <dbReference type="NCBI Taxonomy" id="248454"/>
    <lineage>
        <taxon>Eukaryota</taxon>
        <taxon>Metazoa</taxon>
        <taxon>Ecdysozoa</taxon>
        <taxon>Arthropoda</taxon>
        <taxon>Hexapoda</taxon>
        <taxon>Insecta</taxon>
        <taxon>Pterygota</taxon>
        <taxon>Neoptera</taxon>
        <taxon>Paraneoptera</taxon>
        <taxon>Hemiptera</taxon>
        <taxon>Heteroptera</taxon>
        <taxon>Panheteroptera</taxon>
        <taxon>Cimicomorpha</taxon>
        <taxon>Miridae</taxon>
        <taxon>Mirini</taxon>
        <taxon>Apolygus</taxon>
    </lineage>
</organism>
<sequence>MYDGGLRDEDDAERGELPPPPPQPPPKKLPSNVKRHSIHGMMEEENVIRPHQEMEQLSLDEKKFLLAVERGDVATTRRMLQKAQQTNYINMNCVDPLGRSALLMAIDNENPEMVELLIEHRVETKDALLHAISEEFVEAVEALLEHEEIISKPGQPKSWEALPPDKATFTPDITPLILAAHRDNYEIIKILLDRGAELPVPHDVRCGCEECVKSRSEDSLRHSRSRIHAYRALASPSLIALSSTDAIRTAFELSWELRRLSFMEHEFKIEYQELRKQCQDFATALLDHTRSSYELEVLLNHDPTGPAFEHGERMHLNRLKLAIKLRQKKFVAHPNVQQLLASIWYEGLPGFRRKNMVLQALQIIRIGFMFPIFSIMYIIAPHSSPGQTLRKPFIKFICHSASYFTFLFLLILASQRIETLLDWGQDSSSQVTPKTAPTKRGSLPTIIEWLILCWVSGLMWSEVKQLWDVGLEDYLADMWNVIDFITNSLYVATVALRIVSYYQVQKEAAINAKMLDIPREDWDTWDPMLISEGLFSAANIFSSLKLVYIFSVNPYLGPLQVSLSRMVLDIMKFFFLYVLVLFAFSCGMNQLLWYYADMEKQRCPDAKTITPVSTGNEPKTPDPDACIVWRRFANLFETSQTLFWAVFGLIDLDNFELAGIKTFTRFWGMLMFGTYSVINIVVLLNLLIAMMNHSYQLISERADIEWKFARSRLWISYFEEGGTVPPPFNVLPSPKSIWYFLRWLHRRFCGQSRAAKKEHMRTIKRKAKQASERDQRYNTIMRNLVRRYVTVEQRKAESEGVTEDDVNEIKQDISAFRCELIEILKQSGMNTSTATGTGTGAGGKKNRQKERRLMKGFNIAPPPNQGNSSTVPPQVSEALAALTKSPSNENLNPTTRLGGGAGASIRRKYKDNLSKLMFRGSSGGKRRWDSLIEVAKSAKVGRFISQSRSEDSVCGDQRSPNSENLTDTDSNASVVDGKALSALKKKRQTFHKSRYTPNESSSVDVEEKCEKKVLKRASSVPVQESPLIQNKSYSQENRMR</sequence>
<keyword evidence="10 17" id="KW-0472">Membrane</keyword>
<keyword evidence="9" id="KW-0406">Ion transport</keyword>
<evidence type="ECO:0000256" key="3">
    <source>
        <dbReference type="ARBA" id="ARBA00022568"/>
    </source>
</evidence>
<dbReference type="SUPFAM" id="SSF48403">
    <property type="entry name" value="Ankyrin repeat"/>
    <property type="match status" value="1"/>
</dbReference>
<feature type="transmembrane region" description="Helical" evidence="17">
    <location>
        <begin position="392"/>
        <end position="413"/>
    </location>
</feature>
<dbReference type="EMBL" id="WIXP02000014">
    <property type="protein sequence ID" value="KAF6200236.1"/>
    <property type="molecule type" value="Genomic_DNA"/>
</dbReference>
<dbReference type="PANTHER" id="PTHR10117:SF54">
    <property type="entry name" value="TRANSIENT RECEPTOR POTENTIAL-GAMMA PROTEIN"/>
    <property type="match status" value="1"/>
</dbReference>
<feature type="compositionally biased region" description="Pro residues" evidence="16">
    <location>
        <begin position="17"/>
        <end position="28"/>
    </location>
</feature>